<accession>A0A517ZEJ8</accession>
<reference evidence="2 3" key="1">
    <citation type="submission" date="2019-02" db="EMBL/GenBank/DDBJ databases">
        <title>Deep-cultivation of Planctomycetes and their phenomic and genomic characterization uncovers novel biology.</title>
        <authorList>
            <person name="Wiegand S."/>
            <person name="Jogler M."/>
            <person name="Boedeker C."/>
            <person name="Pinto D."/>
            <person name="Vollmers J."/>
            <person name="Rivas-Marin E."/>
            <person name="Kohn T."/>
            <person name="Peeters S.H."/>
            <person name="Heuer A."/>
            <person name="Rast P."/>
            <person name="Oberbeckmann S."/>
            <person name="Bunk B."/>
            <person name="Jeske O."/>
            <person name="Meyerdierks A."/>
            <person name="Storesund J.E."/>
            <person name="Kallscheuer N."/>
            <person name="Luecker S."/>
            <person name="Lage O.M."/>
            <person name="Pohl T."/>
            <person name="Merkel B.J."/>
            <person name="Hornburger P."/>
            <person name="Mueller R.-W."/>
            <person name="Bruemmer F."/>
            <person name="Labrenz M."/>
            <person name="Spormann A.M."/>
            <person name="Op den Camp H."/>
            <person name="Overmann J."/>
            <person name="Amann R."/>
            <person name="Jetten M.S.M."/>
            <person name="Mascher T."/>
            <person name="Medema M.H."/>
            <person name="Devos D.P."/>
            <person name="Kaster A.-K."/>
            <person name="Ovreas L."/>
            <person name="Rohde M."/>
            <person name="Galperin M.Y."/>
            <person name="Jogler C."/>
        </authorList>
    </citation>
    <scope>NUCLEOTIDE SEQUENCE [LARGE SCALE GENOMIC DNA]</scope>
    <source>
        <strain evidence="2 3">Mal4</strain>
    </source>
</reference>
<evidence type="ECO:0008006" key="4">
    <source>
        <dbReference type="Google" id="ProtNLM"/>
    </source>
</evidence>
<dbReference type="Proteomes" id="UP000320496">
    <property type="component" value="Chromosome"/>
</dbReference>
<dbReference type="Pfam" id="PF07586">
    <property type="entry name" value="HXXSHH"/>
    <property type="match status" value="1"/>
</dbReference>
<proteinExistence type="predicted"/>
<dbReference type="EMBL" id="CP036275">
    <property type="protein sequence ID" value="QDU40892.1"/>
    <property type="molecule type" value="Genomic_DNA"/>
</dbReference>
<dbReference type="KEGG" id="mri:Mal4_52550"/>
<dbReference type="InterPro" id="IPR006311">
    <property type="entry name" value="TAT_signal"/>
</dbReference>
<gene>
    <name evidence="2" type="ORF">Mal4_52550</name>
</gene>
<organism evidence="2 3">
    <name type="scientific">Maioricimonas rarisocia</name>
    <dbReference type="NCBI Taxonomy" id="2528026"/>
    <lineage>
        <taxon>Bacteria</taxon>
        <taxon>Pseudomonadati</taxon>
        <taxon>Planctomycetota</taxon>
        <taxon>Planctomycetia</taxon>
        <taxon>Planctomycetales</taxon>
        <taxon>Planctomycetaceae</taxon>
        <taxon>Maioricimonas</taxon>
    </lineage>
</organism>
<evidence type="ECO:0000256" key="1">
    <source>
        <dbReference type="SAM" id="MobiDB-lite"/>
    </source>
</evidence>
<sequence>MKSPRIDRRTALKGLGGITIGLPFLEEMLVSTAAAAPQAPAVPVRAFNVFFGLGVPAPIQTEGFEGVLEPLKPLADKLLIMRGVDQVRCDQKGINAHFDGASGAFTAEPPNGEARAGGPSLDQVIRKAHHPNGLPADQVPTLVAGTFFRRSRVSRYVHSYNEDGTVAAMMQETPRALFERVFGVVNVADDDARTRRLKLSVLDTVVNQYQFYTGQRSPLGAASRARLSEHLDRIREYEQRAFALEQQRADAPKMPPRSELAHGGAADPGGEGIDIMLEELRSEWRLLADLYALAIQTDRARFGSITFLAAGERIRLTGKYEYDGRLIHEFNDARQLNASGSQGCSHEWWHKFNEKKDNQQLRAHAHMKLNEVAYFMSRLDGPDCVEANGRTILENTLLTISTESGDGRHNDPKRELSGVFHAITGAGGRFRTGQILDVNAEGLDVYNTMLETMGAGRPLGPQKRDSRVVDAIRA</sequence>
<evidence type="ECO:0000313" key="3">
    <source>
        <dbReference type="Proteomes" id="UP000320496"/>
    </source>
</evidence>
<dbReference type="OrthoDB" id="209744at2"/>
<protein>
    <recommendedName>
        <fullName evidence="4">DUF1552 domain-containing protein</fullName>
    </recommendedName>
</protein>
<dbReference type="InterPro" id="IPR011447">
    <property type="entry name" value="DUF1552"/>
</dbReference>
<feature type="region of interest" description="Disordered" evidence="1">
    <location>
        <begin position="247"/>
        <end position="267"/>
    </location>
</feature>
<dbReference type="RefSeq" id="WP_145372136.1">
    <property type="nucleotide sequence ID" value="NZ_CP036275.1"/>
</dbReference>
<dbReference type="PROSITE" id="PS51318">
    <property type="entry name" value="TAT"/>
    <property type="match status" value="1"/>
</dbReference>
<dbReference type="AlphaFoldDB" id="A0A517ZEJ8"/>
<name>A0A517ZEJ8_9PLAN</name>
<evidence type="ECO:0000313" key="2">
    <source>
        <dbReference type="EMBL" id="QDU40892.1"/>
    </source>
</evidence>
<keyword evidence="3" id="KW-1185">Reference proteome</keyword>